<keyword evidence="3" id="KW-1185">Reference proteome</keyword>
<evidence type="ECO:0000256" key="1">
    <source>
        <dbReference type="RuleBase" id="RU366034"/>
    </source>
</evidence>
<evidence type="ECO:0000313" key="2">
    <source>
        <dbReference type="EMBL" id="NLR67632.1"/>
    </source>
</evidence>
<name>A0A847RX60_9BACT</name>
<keyword evidence="1" id="KW-0479">Metal-binding</keyword>
<comment type="similarity">
    <text evidence="1">Belongs to the terpene synthase family.</text>
</comment>
<dbReference type="GO" id="GO:0046872">
    <property type="term" value="F:metal ion binding"/>
    <property type="evidence" value="ECO:0007669"/>
    <property type="project" value="UniProtKB-KW"/>
</dbReference>
<gene>
    <name evidence="2" type="ORF">HGH92_25230</name>
</gene>
<keyword evidence="1" id="KW-0460">Magnesium</keyword>
<reference evidence="2 3" key="1">
    <citation type="submission" date="2020-04" db="EMBL/GenBank/DDBJ databases">
        <authorList>
            <person name="Yin C."/>
        </authorList>
    </citation>
    <scope>NUCLEOTIDE SEQUENCE [LARGE SCALE GENOMIC DNA]</scope>
    <source>
        <strain evidence="2 3">Ae27</strain>
    </source>
</reference>
<keyword evidence="1" id="KW-0456">Lyase</keyword>
<dbReference type="GO" id="GO:0010333">
    <property type="term" value="F:terpene synthase activity"/>
    <property type="evidence" value="ECO:0007669"/>
    <property type="project" value="InterPro"/>
</dbReference>
<dbReference type="Proteomes" id="UP000570474">
    <property type="component" value="Unassembled WGS sequence"/>
</dbReference>
<evidence type="ECO:0000313" key="3">
    <source>
        <dbReference type="Proteomes" id="UP000570474"/>
    </source>
</evidence>
<dbReference type="Gene3D" id="1.10.600.10">
    <property type="entry name" value="Farnesyl Diphosphate Synthase"/>
    <property type="match status" value="1"/>
</dbReference>
<comment type="cofactor">
    <cofactor evidence="1">
        <name>Mg(2+)</name>
        <dbReference type="ChEBI" id="CHEBI:18420"/>
    </cofactor>
</comment>
<dbReference type="RefSeq" id="WP_168873581.1">
    <property type="nucleotide sequence ID" value="NZ_JABAIA010000003.1"/>
</dbReference>
<proteinExistence type="inferred from homology"/>
<dbReference type="InterPro" id="IPR034686">
    <property type="entry name" value="Terpene_cyclase-like_2"/>
</dbReference>
<accession>A0A847RX60</accession>
<dbReference type="PANTHER" id="PTHR35201">
    <property type="entry name" value="TERPENE SYNTHASE"/>
    <property type="match status" value="1"/>
</dbReference>
<protein>
    <recommendedName>
        <fullName evidence="1">Terpene synthase</fullName>
        <ecNumber evidence="1">4.2.3.-</ecNumber>
    </recommendedName>
</protein>
<dbReference type="Pfam" id="PF19086">
    <property type="entry name" value="Terpene_syn_C_2"/>
    <property type="match status" value="1"/>
</dbReference>
<dbReference type="InterPro" id="IPR008949">
    <property type="entry name" value="Isoprenoid_synthase_dom_sf"/>
</dbReference>
<dbReference type="EC" id="4.2.3.-" evidence="1"/>
<sequence length="333" mass="38598">MNTTNLLAVSQFHYPFPMLKNPYAAVMQEITDNEWIDGTYLSLYKDDPVTRKKYKKTKTAHIASQWFPTASLERLRPACRLMLWTLYNDDKYEEYSPEEISFIEQQSLAVLKGSLSGEDAGIPLGGLLATLREELVQFVPPESMTRFTDGLQKYFNGLKQEQYYKSLKTFPTVEESLAIREDSLCLYPFLELLDLETGLILPEEVHQHPVIKRLKALTVRMMVCFNEVQSFSKDEATDAIYYNVLKVIQHQRNLSFEEAVRQILHIHNEYLNEFQYLQRFLPDFGPWQDAVVNRVHYFSMTLNGWRSISSGLDRYNSLTGFPDAQTAKNALDG</sequence>
<comment type="caution">
    <text evidence="2">The sequence shown here is derived from an EMBL/GenBank/DDBJ whole genome shotgun (WGS) entry which is preliminary data.</text>
</comment>
<dbReference type="AlphaFoldDB" id="A0A847RX60"/>
<organism evidence="2 3">
    <name type="scientific">Chitinophaga varians</name>
    <dbReference type="NCBI Taxonomy" id="2202339"/>
    <lineage>
        <taxon>Bacteria</taxon>
        <taxon>Pseudomonadati</taxon>
        <taxon>Bacteroidota</taxon>
        <taxon>Chitinophagia</taxon>
        <taxon>Chitinophagales</taxon>
        <taxon>Chitinophagaceae</taxon>
        <taxon>Chitinophaga</taxon>
    </lineage>
</organism>
<dbReference type="PANTHER" id="PTHR35201:SF4">
    <property type="entry name" value="BETA-PINACENE SYNTHASE-RELATED"/>
    <property type="match status" value="1"/>
</dbReference>
<dbReference type="SUPFAM" id="SSF48576">
    <property type="entry name" value="Terpenoid synthases"/>
    <property type="match status" value="1"/>
</dbReference>
<dbReference type="EMBL" id="JABAIA010000003">
    <property type="protein sequence ID" value="NLR67632.1"/>
    <property type="molecule type" value="Genomic_DNA"/>
</dbReference>